<dbReference type="InterPro" id="IPR051128">
    <property type="entry name" value="EgtD_Methyltrsf_superfamily"/>
</dbReference>
<comment type="caution">
    <text evidence="4">The sequence shown here is derived from an EMBL/GenBank/DDBJ whole genome shotgun (WGS) entry which is preliminary data.</text>
</comment>
<keyword evidence="1 4" id="KW-0489">Methyltransferase</keyword>
<evidence type="ECO:0000313" key="4">
    <source>
        <dbReference type="EMBL" id="MBM3275648.1"/>
    </source>
</evidence>
<gene>
    <name evidence="4" type="primary">egtD</name>
    <name evidence="4" type="ORF">FJZ00_10875</name>
</gene>
<dbReference type="PANTHER" id="PTHR43397:SF1">
    <property type="entry name" value="ERGOTHIONEINE BIOSYNTHESIS PROTEIN 1"/>
    <property type="match status" value="1"/>
</dbReference>
<dbReference type="PIRSF" id="PIRSF018005">
    <property type="entry name" value="UCP018005"/>
    <property type="match status" value="1"/>
</dbReference>
<dbReference type="PANTHER" id="PTHR43397">
    <property type="entry name" value="ERGOTHIONEINE BIOSYNTHESIS PROTEIN 1"/>
    <property type="match status" value="1"/>
</dbReference>
<proteinExistence type="predicted"/>
<protein>
    <submittedName>
        <fullName evidence="4">L-histidine N(Alpha)-methyltransferase</fullName>
        <ecNumber evidence="4">2.1.1.44</ecNumber>
    </submittedName>
</protein>
<dbReference type="InterPro" id="IPR029063">
    <property type="entry name" value="SAM-dependent_MTases_sf"/>
</dbReference>
<dbReference type="SUPFAM" id="SSF53335">
    <property type="entry name" value="S-adenosyl-L-methionine-dependent methyltransferases"/>
    <property type="match status" value="1"/>
</dbReference>
<dbReference type="InterPro" id="IPR017804">
    <property type="entry name" value="MeTrfase_EgtD-like"/>
</dbReference>
<organism evidence="4 5">
    <name type="scientific">Candidatus Tanganyikabacteria bacterium</name>
    <dbReference type="NCBI Taxonomy" id="2961651"/>
    <lineage>
        <taxon>Bacteria</taxon>
        <taxon>Bacillati</taxon>
        <taxon>Candidatus Sericytochromatia</taxon>
        <taxon>Candidatus Tanganyikabacteria</taxon>
    </lineage>
</organism>
<dbReference type="InterPro" id="IPR019257">
    <property type="entry name" value="MeTrfase_dom"/>
</dbReference>
<sequence length="312" mass="33880">MDAPDLLASDILAGFAKTPREIPCVYFYDAAGSEIYGEITRLPEYYPPRAETAILRAHAAEIATICGPGEWVELGAGSATRTRHLLSAVVECGWDLQFRATDASPAMLGTCVDALRQEYPGARIEGLVGDYFATLAALPPRADRSLVFLGGTIGNMTDAQAAELASAAARAVLPGGHFLVGFDRRPHAGKTVATIEQAYNDAAGVTARFNLNLLTRLNRELGADFDLARWRHEAPYNTESSRIEMNLVSQTRQQITIPAVGRTYEFAEGEQIRTEISRRFEAEPLAAMLEPFTLEKAWTDGAGLFGMALLGR</sequence>
<accession>A0A937X4F6</accession>
<keyword evidence="2 4" id="KW-0808">Transferase</keyword>
<dbReference type="EC" id="2.1.1.44" evidence="4"/>
<evidence type="ECO:0000256" key="2">
    <source>
        <dbReference type="ARBA" id="ARBA00022679"/>
    </source>
</evidence>
<dbReference type="Pfam" id="PF10017">
    <property type="entry name" value="Methyltransf_33"/>
    <property type="match status" value="1"/>
</dbReference>
<dbReference type="InterPro" id="IPR035094">
    <property type="entry name" value="EgtD"/>
</dbReference>
<evidence type="ECO:0000313" key="5">
    <source>
        <dbReference type="Proteomes" id="UP000703893"/>
    </source>
</evidence>
<dbReference type="EMBL" id="VGJX01000664">
    <property type="protein sequence ID" value="MBM3275648.1"/>
    <property type="molecule type" value="Genomic_DNA"/>
</dbReference>
<reference evidence="4 5" key="1">
    <citation type="submission" date="2019-03" db="EMBL/GenBank/DDBJ databases">
        <title>Lake Tanganyika Metagenome-Assembled Genomes (MAGs).</title>
        <authorList>
            <person name="Tran P."/>
        </authorList>
    </citation>
    <scope>NUCLEOTIDE SEQUENCE [LARGE SCALE GENOMIC DNA]</scope>
    <source>
        <strain evidence="4">K_DeepCast_65m_m2_236</strain>
    </source>
</reference>
<evidence type="ECO:0000259" key="3">
    <source>
        <dbReference type="Pfam" id="PF10017"/>
    </source>
</evidence>
<dbReference type="GO" id="GO:0032259">
    <property type="term" value="P:methylation"/>
    <property type="evidence" value="ECO:0007669"/>
    <property type="project" value="UniProtKB-KW"/>
</dbReference>
<evidence type="ECO:0000256" key="1">
    <source>
        <dbReference type="ARBA" id="ARBA00022603"/>
    </source>
</evidence>
<dbReference type="GO" id="GO:0052706">
    <property type="term" value="F:L-histidine N(alpha)-methyltransferase activity"/>
    <property type="evidence" value="ECO:0007669"/>
    <property type="project" value="UniProtKB-EC"/>
</dbReference>
<feature type="domain" description="Histidine-specific methyltransferase SAM-dependent" evidence="3">
    <location>
        <begin position="8"/>
        <end position="310"/>
    </location>
</feature>
<dbReference type="AlphaFoldDB" id="A0A937X4F6"/>
<dbReference type="Gene3D" id="3.40.50.150">
    <property type="entry name" value="Vaccinia Virus protein VP39"/>
    <property type="match status" value="1"/>
</dbReference>
<dbReference type="NCBIfam" id="TIGR03438">
    <property type="entry name" value="egtD_ergothio"/>
    <property type="match status" value="1"/>
</dbReference>
<name>A0A937X4F6_9BACT</name>
<dbReference type="Proteomes" id="UP000703893">
    <property type="component" value="Unassembled WGS sequence"/>
</dbReference>